<dbReference type="Pfam" id="PF18889">
    <property type="entry name" value="Beta_helix_3"/>
    <property type="match status" value="5"/>
</dbReference>
<name>Q250G8_DESHY</name>
<evidence type="ECO:0000256" key="1">
    <source>
        <dbReference type="ARBA" id="ARBA00004196"/>
    </source>
</evidence>
<comment type="subcellular location">
    <subcellularLocation>
        <location evidence="1">Cell envelope</location>
    </subcellularLocation>
</comment>
<protein>
    <recommendedName>
        <fullName evidence="5">Cell wall-binding protein</fullName>
    </recommendedName>
</protein>
<dbReference type="InterPro" id="IPR042229">
    <property type="entry name" value="Listeria/Bacterioides_rpt_sf"/>
</dbReference>
<dbReference type="STRING" id="138119.DSY0535"/>
<accession>Q250G8</accession>
<feature type="region of interest" description="Disordered" evidence="2">
    <location>
        <begin position="889"/>
        <end position="925"/>
    </location>
</feature>
<dbReference type="EMBL" id="AP008230">
    <property type="protein sequence ID" value="BAE82324.1"/>
    <property type="molecule type" value="Genomic_DNA"/>
</dbReference>
<dbReference type="PANTHER" id="PTHR30032:SF8">
    <property type="entry name" value="GERMINATION-SPECIFIC N-ACETYLMURAMOYL-L-ALANINE AMIDASE"/>
    <property type="match status" value="1"/>
</dbReference>
<keyword evidence="4" id="KW-1185">Reference proteome</keyword>
<dbReference type="Pfam" id="PF09479">
    <property type="entry name" value="Flg_new"/>
    <property type="match status" value="5"/>
</dbReference>
<dbReference type="GO" id="GO:0030313">
    <property type="term" value="C:cell envelope"/>
    <property type="evidence" value="ECO:0007669"/>
    <property type="project" value="UniProtKB-SubCell"/>
</dbReference>
<evidence type="ECO:0000256" key="2">
    <source>
        <dbReference type="SAM" id="MobiDB-lite"/>
    </source>
</evidence>
<dbReference type="NCBIfam" id="TIGR02543">
    <property type="entry name" value="List_Bact_rpt"/>
    <property type="match status" value="5"/>
</dbReference>
<dbReference type="InterPro" id="IPR007253">
    <property type="entry name" value="Cell_wall-bd_2"/>
</dbReference>
<dbReference type="Proteomes" id="UP000001946">
    <property type="component" value="Chromosome"/>
</dbReference>
<dbReference type="KEGG" id="dsy:DSY0535"/>
<evidence type="ECO:0000313" key="4">
    <source>
        <dbReference type="Proteomes" id="UP000001946"/>
    </source>
</evidence>
<dbReference type="Gene3D" id="2.60.40.1120">
    <property type="entry name" value="Carboxypeptidase-like, regulatory domain"/>
    <property type="match status" value="1"/>
</dbReference>
<dbReference type="PANTHER" id="PTHR30032">
    <property type="entry name" value="N-ACETYLMURAMOYL-L-ALANINE AMIDASE-RELATED"/>
    <property type="match status" value="1"/>
</dbReference>
<dbReference type="Gene3D" id="3.40.50.12090">
    <property type="match status" value="2"/>
</dbReference>
<proteinExistence type="predicted"/>
<dbReference type="InterPro" id="IPR051922">
    <property type="entry name" value="Bact_Sporulation_Assoc"/>
</dbReference>
<evidence type="ECO:0000313" key="3">
    <source>
        <dbReference type="EMBL" id="BAE82324.1"/>
    </source>
</evidence>
<evidence type="ECO:0008006" key="5">
    <source>
        <dbReference type="Google" id="ProtNLM"/>
    </source>
</evidence>
<dbReference type="eggNOG" id="COG2247">
    <property type="taxonomic scope" value="Bacteria"/>
</dbReference>
<dbReference type="Pfam" id="PF04122">
    <property type="entry name" value="CW_binding_2"/>
    <property type="match status" value="3"/>
</dbReference>
<dbReference type="HOGENOM" id="CLU_003066_0_0_9"/>
<sequence>MYTNLIKKTMTILLTLCLVLGMIPGHGVYVLAATNVPTGNYTISSNGDYQLDAGYSGKITIAETATAVRIIGNGAHTDTSISVESGRSSALELTIEDLNITAPVSGGNSGEHGIDFSNTGNYGHKLWLKGNCLITGDQAGIAVNDGVQLTIDKAADVANDADAVLTVLGKNGSAAIGGYYKNNHTDYGSCGEITINGGTINATGAAAYPNFVYGAAGIGGSLISVQGFTKGGTITINGGIITATGGEAAAGIGGGMGFNYNGASQGIITINGGTVVASGNKTGAGIGGGNTGGGYIININGGTITANGSADMAEGAGAGIGSSSFGFGSPTIVNISGGTITATGGTNSNFGGSGIGSGYLSEQGTINITGGSITAIGGSNGGAGIGGTSGNNGEKVTISGNPLVKAFAGTGAEDIGKGKGMGGSSGTLKNGTDDWVYLKFHVTKEGSNVAGATININSSQYTTDAGGYAYCFAPKSNTAYTIDAAGCQQASGTASNAKISNLVNVTMTAAVTYTVSFESNGGSPVAAIPNVVENSTVALPTPPPTKAGYSFAGWYTDNDTFADEFTAGTFVTGNLTVYAKWTPLPPATYTVSFESNGGSPVAAIPNVVENSTVALPTPPPTKAGYSFAGWYTDNDTFADEFTAGTFVTGNLTVYAKWTPLPPASYTVTFESNGGSAVAAIPNVVENSTVALPTPPPTKAGYSFAGWYIDNDTFADEFTAGTFVTGNLTVYAKWTPLPPATYTVSFESNGGSAVAAIPNVVENSTVALPTPPPTKAGYSFAGWYIDNDTFADEFTADTPVTGNLTVYAKWMPLPPATYTVSFESNGGSTVAAIPNVAENNTVALPTPPPTKAGYSFAGWYIDNDTFADEFTAITPVTGNLTVYAKWATLPTDDSSDRDHSTPSSTPTPPSTPPATVTGNVKDGATGGTVSNVTATVAKDSHNQITLTLPAAQIAVTKQPDGTITPLLDLAKVVITKDTGTQLSISANGTFQIANLAQGTDHTFKIGYDLGNGQKITIGTMDITVDPSGSVKLDVTLIDPYGIITDGRTGKTLAGAKVTLYYADTARNKAAGKTPGTLVELPRLEEFKPNQNINPQNSDPSGAYGFMVFPESDYYLVADKEGYEEYKSPTISVEQDLVKWDFKMNQPLLGIKRFAGPTRVDTALEIAKATFTAKVKHVILATAANYPDALAGSVLAYKLNAPILLIGSSSEEQEKVLEYISMNLDSAGTVHILGGKGIVGSEIEEKIKARGFAKITRIGGKDRYETALKIAEYLEVPQGTPVVLVYGEDYPDALSISSSAAAMQSPILLVGRNEIRPEISQALQKIKPIKVYILGREGKISSAVEKQVAEAAGLGADKIVRIGGTDRYETALKIAQYFNLSGQNVSIATGKNFPDALAGSIYAANHNSPLLLCDEELSEEAAAYLRTRAMTGGTLFGGEGVVSKAVEEMLKQIIGK</sequence>
<dbReference type="Gene3D" id="2.60.40.4270">
    <property type="entry name" value="Listeria-Bacteroides repeat domain"/>
    <property type="match status" value="5"/>
</dbReference>
<organism evidence="3 4">
    <name type="scientific">Desulfitobacterium hafniense (strain Y51)</name>
    <dbReference type="NCBI Taxonomy" id="138119"/>
    <lineage>
        <taxon>Bacteria</taxon>
        <taxon>Bacillati</taxon>
        <taxon>Bacillota</taxon>
        <taxon>Clostridia</taxon>
        <taxon>Eubacteriales</taxon>
        <taxon>Desulfitobacteriaceae</taxon>
        <taxon>Desulfitobacterium</taxon>
    </lineage>
</organism>
<dbReference type="RefSeq" id="WP_011459129.1">
    <property type="nucleotide sequence ID" value="NC_007907.1"/>
</dbReference>
<reference evidence="3 4" key="1">
    <citation type="journal article" date="2006" name="J. Bacteriol.">
        <title>Complete genome sequence of the dehalorespiring bacterium Desulfitobacterium hafniense Y51 and comparison with Dehalococcoides ethenogenes 195.</title>
        <authorList>
            <person name="Nonaka H."/>
            <person name="Keresztes G."/>
            <person name="Shinoda Y."/>
            <person name="Ikenaga Y."/>
            <person name="Abe M."/>
            <person name="Naito K."/>
            <person name="Inatomi K."/>
            <person name="Furukawa K."/>
            <person name="Inui M."/>
            <person name="Yukawa H."/>
        </authorList>
    </citation>
    <scope>NUCLEOTIDE SEQUENCE [LARGE SCALE GENOMIC DNA]</scope>
    <source>
        <strain evidence="3 4">Y51</strain>
    </source>
</reference>
<dbReference type="InterPro" id="IPR013378">
    <property type="entry name" value="InlB-like_B-rpt"/>
</dbReference>
<gene>
    <name evidence="3" type="ordered locus">DSY0535</name>
</gene>